<evidence type="ECO:0000313" key="2">
    <source>
        <dbReference type="Proteomes" id="UP000580250"/>
    </source>
</evidence>
<dbReference type="AlphaFoldDB" id="A0A6V7WPP1"/>
<dbReference type="Proteomes" id="UP000580250">
    <property type="component" value="Unassembled WGS sequence"/>
</dbReference>
<organism evidence="1 2">
    <name type="scientific">Meloidogyne enterolobii</name>
    <name type="common">Root-knot nematode worm</name>
    <name type="synonym">Meloidogyne mayaguensis</name>
    <dbReference type="NCBI Taxonomy" id="390850"/>
    <lineage>
        <taxon>Eukaryota</taxon>
        <taxon>Metazoa</taxon>
        <taxon>Ecdysozoa</taxon>
        <taxon>Nematoda</taxon>
        <taxon>Chromadorea</taxon>
        <taxon>Rhabditida</taxon>
        <taxon>Tylenchina</taxon>
        <taxon>Tylenchomorpha</taxon>
        <taxon>Tylenchoidea</taxon>
        <taxon>Meloidogynidae</taxon>
        <taxon>Meloidogyninae</taxon>
        <taxon>Meloidogyne</taxon>
    </lineage>
</organism>
<accession>A0A6V7WPP1</accession>
<evidence type="ECO:0000313" key="1">
    <source>
        <dbReference type="EMBL" id="CAD2188970.1"/>
    </source>
</evidence>
<protein>
    <submittedName>
        <fullName evidence="1">Uncharacterized protein</fullName>
    </submittedName>
</protein>
<dbReference type="EMBL" id="CAJEWN010000724">
    <property type="protein sequence ID" value="CAD2188970.1"/>
    <property type="molecule type" value="Genomic_DNA"/>
</dbReference>
<comment type="caution">
    <text evidence="1">The sequence shown here is derived from an EMBL/GenBank/DDBJ whole genome shotgun (WGS) entry which is preliminary data.</text>
</comment>
<name>A0A6V7WPP1_MELEN</name>
<proteinExistence type="predicted"/>
<gene>
    <name evidence="1" type="ORF">MENT_LOCUS41658</name>
</gene>
<sequence length="274" mass="32217">MNEDKQQKQHFSITKTSIKPRKTLPLELLVDIFREANNLFSNELQNCQTTWYSLKQKGNKYKAMETKIQLVKYWYNYAKNVLTSSYIVYIFVGKYFKEPPQQIFVWDAELLFDILPQSHQQKPFFDIKINEDLGKLLGIYFDSYLAFDETKITNPEEKLLQNKDTVGSSFKFPPAETFITKERIQFEAGDQSTFRTLTIEQKRALVAKCYTIRKVYDDFKYTSGLSGFRKFEAGDQSTFRTLTIEQKRALVIKCYNMINAFDRCKYTSGLSSLF</sequence>
<reference evidence="1 2" key="1">
    <citation type="submission" date="2020-08" db="EMBL/GenBank/DDBJ databases">
        <authorList>
            <person name="Koutsovoulos G."/>
            <person name="Danchin GJ E."/>
        </authorList>
    </citation>
    <scope>NUCLEOTIDE SEQUENCE [LARGE SCALE GENOMIC DNA]</scope>
</reference>